<dbReference type="InterPro" id="IPR016181">
    <property type="entry name" value="Acyl_CoA_acyltransferase"/>
</dbReference>
<dbReference type="PROSITE" id="PS51186">
    <property type="entry name" value="GNAT"/>
    <property type="match status" value="1"/>
</dbReference>
<evidence type="ECO:0000313" key="3">
    <source>
        <dbReference type="EMBL" id="QPH50265.1"/>
    </source>
</evidence>
<evidence type="ECO:0000256" key="1">
    <source>
        <dbReference type="ARBA" id="ARBA00022679"/>
    </source>
</evidence>
<dbReference type="Gene3D" id="3.40.630.30">
    <property type="match status" value="1"/>
</dbReference>
<keyword evidence="2" id="KW-0012">Acyltransferase</keyword>
<keyword evidence="1 3" id="KW-0808">Transferase</keyword>
<dbReference type="GO" id="GO:0016747">
    <property type="term" value="F:acyltransferase activity, transferring groups other than amino-acyl groups"/>
    <property type="evidence" value="ECO:0007669"/>
    <property type="project" value="InterPro"/>
</dbReference>
<protein>
    <submittedName>
        <fullName evidence="3">GNAT family N-acetyltransferase</fullName>
    </submittedName>
</protein>
<dbReference type="PANTHER" id="PTHR43800:SF1">
    <property type="entry name" value="PEPTIDYL-LYSINE N-ACETYLTRANSFERASE YJAB"/>
    <property type="match status" value="1"/>
</dbReference>
<dbReference type="SUPFAM" id="SSF55729">
    <property type="entry name" value="Acyl-CoA N-acyltransferases (Nat)"/>
    <property type="match status" value="1"/>
</dbReference>
<dbReference type="RefSeq" id="WP_027914202.1">
    <property type="nucleotide sequence ID" value="NZ_BQHM01000005.1"/>
</dbReference>
<gene>
    <name evidence="3" type="ORF">IZU98_05960</name>
</gene>
<dbReference type="PANTHER" id="PTHR43800">
    <property type="entry name" value="PEPTIDYL-LYSINE N-ACETYLTRANSFERASE YJAB"/>
    <property type="match status" value="1"/>
</dbReference>
<evidence type="ECO:0000313" key="4">
    <source>
        <dbReference type="Proteomes" id="UP000594430"/>
    </source>
</evidence>
<proteinExistence type="predicted"/>
<dbReference type="Pfam" id="PF13673">
    <property type="entry name" value="Acetyltransf_10"/>
    <property type="match status" value="1"/>
</dbReference>
<dbReference type="CDD" id="cd04301">
    <property type="entry name" value="NAT_SF"/>
    <property type="match status" value="1"/>
</dbReference>
<name>A0A2L1WB27_9PSED</name>
<dbReference type="EMBL" id="CP064946">
    <property type="protein sequence ID" value="QPH50265.1"/>
    <property type="molecule type" value="Genomic_DNA"/>
</dbReference>
<reference evidence="3 4" key="1">
    <citation type="submission" date="2020-11" db="EMBL/GenBank/DDBJ databases">
        <title>Pseudomonas fulva producing VIM-24.</title>
        <authorList>
            <person name="Liu S."/>
        </authorList>
    </citation>
    <scope>NUCLEOTIDE SEQUENCE [LARGE SCALE GENOMIC DNA]</scope>
    <source>
        <strain evidence="3 4">ZDHY414</strain>
    </source>
</reference>
<dbReference type="InterPro" id="IPR000182">
    <property type="entry name" value="GNAT_dom"/>
</dbReference>
<sequence>MRTFSTLETPHLSDYPRLVSVWEDAVRATHAFMPEPYIVLLRDKVLRRYLDAVMLVCARGPDRSIQGFVGVAGGRIDMLFVDPQWHGRGIGKQLLQHAVQALDALTLDVNEQNTQALGFYLHQGFEIVGRSPKDGLGQPYPLLHMRRHSAA</sequence>
<dbReference type="Proteomes" id="UP000594430">
    <property type="component" value="Chromosome"/>
</dbReference>
<evidence type="ECO:0000256" key="2">
    <source>
        <dbReference type="ARBA" id="ARBA00023315"/>
    </source>
</evidence>
<dbReference type="AlphaFoldDB" id="A0A2L1WB27"/>
<accession>A0A2L1WB27</accession>
<organism evidence="3 4">
    <name type="scientific">Pseudomonas fulva</name>
    <dbReference type="NCBI Taxonomy" id="47880"/>
    <lineage>
        <taxon>Bacteria</taxon>
        <taxon>Pseudomonadati</taxon>
        <taxon>Pseudomonadota</taxon>
        <taxon>Gammaproteobacteria</taxon>
        <taxon>Pseudomonadales</taxon>
        <taxon>Pseudomonadaceae</taxon>
        <taxon>Pseudomonas</taxon>
    </lineage>
</organism>